<evidence type="ECO:0000313" key="1">
    <source>
        <dbReference type="EMBL" id="RKP26882.1"/>
    </source>
</evidence>
<dbReference type="AlphaFoldDB" id="A0A4P9Z498"/>
<dbReference type="OrthoDB" id="5583798at2759"/>
<gene>
    <name evidence="1" type="ORF">SYNPS1DRAFT_27439</name>
</gene>
<evidence type="ECO:0000313" key="2">
    <source>
        <dbReference type="Proteomes" id="UP000278143"/>
    </source>
</evidence>
<protein>
    <submittedName>
        <fullName evidence="1">Uncharacterized protein</fullName>
    </submittedName>
</protein>
<proteinExistence type="predicted"/>
<keyword evidence="2" id="KW-1185">Reference proteome</keyword>
<sequence>MLAATQSVRYESSEGGGLLGWFRRGKGKAEETVPAAGEEATPSTAAAAEKIIDSVAVTPENIDAIEAMVAPRTPGWMEKLYAAPSELNIEHINEAVQDAIRTHHRSGEAALANWQEVPLRPLRFKYEVVAQAMAACHTRLPNRLLNNVTTGYELAQALHDQAVATSPHAYVAQPASIEHKVARYFEEKVEELPPNVTFIKFNKQAKREVSKVIPA</sequence>
<dbReference type="EMBL" id="KZ989313">
    <property type="protein sequence ID" value="RKP26882.1"/>
    <property type="molecule type" value="Genomic_DNA"/>
</dbReference>
<organism evidence="1 2">
    <name type="scientific">Syncephalis pseudoplumigaleata</name>
    <dbReference type="NCBI Taxonomy" id="1712513"/>
    <lineage>
        <taxon>Eukaryota</taxon>
        <taxon>Fungi</taxon>
        <taxon>Fungi incertae sedis</taxon>
        <taxon>Zoopagomycota</taxon>
        <taxon>Zoopagomycotina</taxon>
        <taxon>Zoopagomycetes</taxon>
        <taxon>Zoopagales</taxon>
        <taxon>Piptocephalidaceae</taxon>
        <taxon>Syncephalis</taxon>
    </lineage>
</organism>
<reference evidence="2" key="1">
    <citation type="journal article" date="2018" name="Nat. Microbiol.">
        <title>Leveraging single-cell genomics to expand the fungal tree of life.</title>
        <authorList>
            <person name="Ahrendt S.R."/>
            <person name="Quandt C.A."/>
            <person name="Ciobanu D."/>
            <person name="Clum A."/>
            <person name="Salamov A."/>
            <person name="Andreopoulos B."/>
            <person name="Cheng J.F."/>
            <person name="Woyke T."/>
            <person name="Pelin A."/>
            <person name="Henrissat B."/>
            <person name="Reynolds N.K."/>
            <person name="Benny G.L."/>
            <person name="Smith M.E."/>
            <person name="James T.Y."/>
            <person name="Grigoriev I.V."/>
        </authorList>
    </citation>
    <scope>NUCLEOTIDE SEQUENCE [LARGE SCALE GENOMIC DNA]</scope>
    <source>
        <strain evidence="2">Benny S71-1</strain>
    </source>
</reference>
<dbReference type="Proteomes" id="UP000278143">
    <property type="component" value="Unassembled WGS sequence"/>
</dbReference>
<accession>A0A4P9Z498</accession>
<name>A0A4P9Z498_9FUNG</name>